<evidence type="ECO:0000259" key="1">
    <source>
        <dbReference type="PROSITE" id="PS50404"/>
    </source>
</evidence>
<organism evidence="2 3">
    <name type="scientific">Variovorax dokdonensis</name>
    <dbReference type="NCBI Taxonomy" id="344883"/>
    <lineage>
        <taxon>Bacteria</taxon>
        <taxon>Pseudomonadati</taxon>
        <taxon>Pseudomonadota</taxon>
        <taxon>Betaproteobacteria</taxon>
        <taxon>Burkholderiales</taxon>
        <taxon>Comamonadaceae</taxon>
        <taxon>Variovorax</taxon>
    </lineage>
</organism>
<dbReference type="EMBL" id="JASZYV010000001">
    <property type="protein sequence ID" value="MDM0043221.1"/>
    <property type="molecule type" value="Genomic_DNA"/>
</dbReference>
<evidence type="ECO:0000313" key="3">
    <source>
        <dbReference type="Proteomes" id="UP001174908"/>
    </source>
</evidence>
<dbReference type="Proteomes" id="UP001174908">
    <property type="component" value="Unassembled WGS sequence"/>
</dbReference>
<gene>
    <name evidence="2" type="ORF">QTH91_01880</name>
</gene>
<dbReference type="Pfam" id="PF13410">
    <property type="entry name" value="GST_C_2"/>
    <property type="match status" value="1"/>
</dbReference>
<dbReference type="InterPro" id="IPR036249">
    <property type="entry name" value="Thioredoxin-like_sf"/>
</dbReference>
<dbReference type="Gene3D" id="3.40.30.10">
    <property type="entry name" value="Glutaredoxin"/>
    <property type="match status" value="1"/>
</dbReference>
<dbReference type="SUPFAM" id="SSF52833">
    <property type="entry name" value="Thioredoxin-like"/>
    <property type="match status" value="1"/>
</dbReference>
<keyword evidence="3" id="KW-1185">Reference proteome</keyword>
<dbReference type="SUPFAM" id="SSF47616">
    <property type="entry name" value="GST C-terminal domain-like"/>
    <property type="match status" value="1"/>
</dbReference>
<evidence type="ECO:0000313" key="2">
    <source>
        <dbReference type="EMBL" id="MDM0043221.1"/>
    </source>
</evidence>
<dbReference type="RefSeq" id="WP_286658341.1">
    <property type="nucleotide sequence ID" value="NZ_JASZYV010000001.1"/>
</dbReference>
<dbReference type="Pfam" id="PF13409">
    <property type="entry name" value="GST_N_2"/>
    <property type="match status" value="1"/>
</dbReference>
<dbReference type="SFLD" id="SFLDS00019">
    <property type="entry name" value="Glutathione_Transferase_(cytos"/>
    <property type="match status" value="1"/>
</dbReference>
<name>A0ABT7N5M2_9BURK</name>
<dbReference type="PANTHER" id="PTHR42673">
    <property type="entry name" value="MALEYLACETOACETATE ISOMERASE"/>
    <property type="match status" value="1"/>
</dbReference>
<dbReference type="InterPro" id="IPR040079">
    <property type="entry name" value="Glutathione_S-Trfase"/>
</dbReference>
<dbReference type="InterPro" id="IPR036282">
    <property type="entry name" value="Glutathione-S-Trfase_C_sf"/>
</dbReference>
<dbReference type="PROSITE" id="PS50404">
    <property type="entry name" value="GST_NTER"/>
    <property type="match status" value="1"/>
</dbReference>
<protein>
    <submittedName>
        <fullName evidence="2">Glutathione S-transferase family protein</fullName>
    </submittedName>
</protein>
<dbReference type="PANTHER" id="PTHR42673:SF4">
    <property type="entry name" value="MALEYLACETOACETATE ISOMERASE"/>
    <property type="match status" value="1"/>
</dbReference>
<comment type="caution">
    <text evidence="2">The sequence shown here is derived from an EMBL/GenBank/DDBJ whole genome shotgun (WGS) entry which is preliminary data.</text>
</comment>
<feature type="domain" description="GST N-terminal" evidence="1">
    <location>
        <begin position="2"/>
        <end position="86"/>
    </location>
</feature>
<reference evidence="2" key="1">
    <citation type="submission" date="2023-06" db="EMBL/GenBank/DDBJ databases">
        <authorList>
            <person name="Jiang Y."/>
            <person name="Liu Q."/>
        </authorList>
    </citation>
    <scope>NUCLEOTIDE SEQUENCE</scope>
    <source>
        <strain evidence="2">CGMCC 1.12089</strain>
    </source>
</reference>
<dbReference type="CDD" id="cd03194">
    <property type="entry name" value="GST_C_3"/>
    <property type="match status" value="1"/>
</dbReference>
<dbReference type="CDD" id="cd03043">
    <property type="entry name" value="GST_N_1"/>
    <property type="match status" value="1"/>
</dbReference>
<dbReference type="Gene3D" id="1.20.1050.10">
    <property type="match status" value="1"/>
</dbReference>
<dbReference type="InterPro" id="IPR004045">
    <property type="entry name" value="Glutathione_S-Trfase_N"/>
</dbReference>
<proteinExistence type="predicted"/>
<sequence length="231" mass="25802">MLKLYIGNKNYSSWSMRVGVLMTQAGIEHEEIWVPFDAFTQGSAFKSKMATLSPTALVPLLVDGDLHVWDSLSIAEYLAERFPDLQLWPADTAMRAVARSVCAEMHGGFRALRNHCAMNIEADLATQGAIIWRDQAEVRSDVDRIVAMWSELLAKHAASHADGMLFGRFSIADAYFAPVVMRLARYALPVSADIQAYLERVQALPGVKAWIDGAMAEKQFVAFDEPYRMSR</sequence>
<accession>A0ABT7N5M2</accession>